<evidence type="ECO:0000256" key="1">
    <source>
        <dbReference type="SAM" id="Phobius"/>
    </source>
</evidence>
<accession>A0ABQ5SUG3</accession>
<organism evidence="2 3">
    <name type="scientific">Nocardioides luteus</name>
    <dbReference type="NCBI Taxonomy" id="1844"/>
    <lineage>
        <taxon>Bacteria</taxon>
        <taxon>Bacillati</taxon>
        <taxon>Actinomycetota</taxon>
        <taxon>Actinomycetes</taxon>
        <taxon>Propionibacteriales</taxon>
        <taxon>Nocardioidaceae</taxon>
        <taxon>Nocardioides</taxon>
    </lineage>
</organism>
<sequence length="160" mass="16434">MGVSRPRRGIPWWARLLGVGALGVVAGLVGAGGLAAWVGWAGADLREGADADPADCADLAAAVGAPALPAGTSDAECTYIGFQDWHLEGTMTVPRAELDAWLADLPGSPALTDTGCTDAIACVQVDLTQVDEEVDAHYLDVAVLREDDGVAEVLMSAFTT</sequence>
<evidence type="ECO:0000313" key="2">
    <source>
        <dbReference type="EMBL" id="GLJ67127.1"/>
    </source>
</evidence>
<keyword evidence="1" id="KW-1133">Transmembrane helix</keyword>
<comment type="caution">
    <text evidence="2">The sequence shown here is derived from an EMBL/GenBank/DDBJ whole genome shotgun (WGS) entry which is preliminary data.</text>
</comment>
<gene>
    <name evidence="2" type="ORF">GCM10017579_11630</name>
</gene>
<name>A0ABQ5SUG3_9ACTN</name>
<keyword evidence="1" id="KW-0812">Transmembrane</keyword>
<proteinExistence type="predicted"/>
<protein>
    <recommendedName>
        <fullName evidence="4">DUF4333 domain-containing protein</fullName>
    </recommendedName>
</protein>
<keyword evidence="3" id="KW-1185">Reference proteome</keyword>
<keyword evidence="1" id="KW-0472">Membrane</keyword>
<reference evidence="2" key="2">
    <citation type="submission" date="2023-01" db="EMBL/GenBank/DDBJ databases">
        <authorList>
            <person name="Sun Q."/>
            <person name="Evtushenko L."/>
        </authorList>
    </citation>
    <scope>NUCLEOTIDE SEQUENCE</scope>
    <source>
        <strain evidence="2">VKM Ac-1246</strain>
    </source>
</reference>
<evidence type="ECO:0000313" key="3">
    <source>
        <dbReference type="Proteomes" id="UP001142292"/>
    </source>
</evidence>
<dbReference type="Proteomes" id="UP001142292">
    <property type="component" value="Unassembled WGS sequence"/>
</dbReference>
<reference evidence="2" key="1">
    <citation type="journal article" date="2014" name="Int. J. Syst. Evol. Microbiol.">
        <title>Complete genome of a new Firmicutes species belonging to the dominant human colonic microbiota ('Ruminococcus bicirculans') reveals two chromosomes and a selective capacity to utilize plant glucans.</title>
        <authorList>
            <consortium name="NISC Comparative Sequencing Program"/>
            <person name="Wegmann U."/>
            <person name="Louis P."/>
            <person name="Goesmann A."/>
            <person name="Henrissat B."/>
            <person name="Duncan S.H."/>
            <person name="Flint H.J."/>
        </authorList>
    </citation>
    <scope>NUCLEOTIDE SEQUENCE</scope>
    <source>
        <strain evidence="2">VKM Ac-1246</strain>
    </source>
</reference>
<dbReference type="EMBL" id="BSEL01000003">
    <property type="protein sequence ID" value="GLJ67127.1"/>
    <property type="molecule type" value="Genomic_DNA"/>
</dbReference>
<feature type="transmembrane region" description="Helical" evidence="1">
    <location>
        <begin position="12"/>
        <end position="40"/>
    </location>
</feature>
<evidence type="ECO:0008006" key="4">
    <source>
        <dbReference type="Google" id="ProtNLM"/>
    </source>
</evidence>